<dbReference type="EMBL" id="MN585201">
    <property type="protein sequence ID" value="QGM49343.1"/>
    <property type="molecule type" value="Genomic_DNA"/>
</dbReference>
<evidence type="ECO:0000256" key="10">
    <source>
        <dbReference type="ARBA" id="ARBA00022804"/>
    </source>
</evidence>
<evidence type="ECO:0000256" key="7">
    <source>
        <dbReference type="ARBA" id="ARBA00022562"/>
    </source>
</evidence>
<name>A0A6G5X274_9CIRC</name>
<keyword evidence="12" id="KW-1164">Virus endocytosis by host</keyword>
<gene>
    <name evidence="16" type="primary">cp</name>
</gene>
<dbReference type="GO" id="GO:0039615">
    <property type="term" value="C:T=1 icosahedral viral capsid"/>
    <property type="evidence" value="ECO:0007669"/>
    <property type="project" value="UniProtKB-KW"/>
</dbReference>
<keyword evidence="14" id="KW-1160">Virus entry into host cell</keyword>
<protein>
    <submittedName>
        <fullName evidence="16">Capsid protein</fullName>
    </submittedName>
</protein>
<keyword evidence="9" id="KW-1162">Viral penetration into host cytoplasm</keyword>
<keyword evidence="7" id="KW-1048">Host nucleus</keyword>
<comment type="subunit">
    <text evidence="15">Homomultimer. Assembles in the nucleus, presumably in an immature form, then migrates to the cytoplasm once assembled as mature virion. Interacts with Rep; this interaction relocates Rep into the nucleus.</text>
</comment>
<keyword evidence="11" id="KW-0946">Virion</keyword>
<evidence type="ECO:0000256" key="1">
    <source>
        <dbReference type="ARBA" id="ARBA00004147"/>
    </source>
</evidence>
<dbReference type="GO" id="GO:0042025">
    <property type="term" value="C:host cell nucleus"/>
    <property type="evidence" value="ECO:0007669"/>
    <property type="project" value="UniProtKB-SubCell"/>
</dbReference>
<dbReference type="GO" id="GO:0043657">
    <property type="term" value="C:host cell"/>
    <property type="evidence" value="ECO:0007669"/>
    <property type="project" value="GOC"/>
</dbReference>
<evidence type="ECO:0000256" key="6">
    <source>
        <dbReference type="ARBA" id="ARBA00022561"/>
    </source>
</evidence>
<dbReference type="InterPro" id="IPR003383">
    <property type="entry name" value="Circovirus_capsid"/>
</dbReference>
<organism evidence="16 17">
    <name type="scientific">Elk circovirus Banff/2019</name>
    <dbReference type="NCBI Taxonomy" id="2656740"/>
    <lineage>
        <taxon>Viruses</taxon>
        <taxon>Monodnaviria</taxon>
        <taxon>Shotokuvirae</taxon>
        <taxon>Cressdnaviricota</taxon>
        <taxon>Arfiviricetes</taxon>
        <taxon>Cirlivirales</taxon>
        <taxon>Circoviridae</taxon>
        <taxon>Circovirus</taxon>
        <taxon>Circovirus elk</taxon>
    </lineage>
</organism>
<dbReference type="KEGG" id="vg:80536654"/>
<dbReference type="Pfam" id="PF02443">
    <property type="entry name" value="Circo_capsid"/>
    <property type="match status" value="1"/>
</dbReference>
<keyword evidence="13" id="KW-0238">DNA-binding</keyword>
<evidence type="ECO:0000313" key="17">
    <source>
        <dbReference type="Proteomes" id="UP000682866"/>
    </source>
</evidence>
<dbReference type="Proteomes" id="UP000682866">
    <property type="component" value="Segment"/>
</dbReference>
<evidence type="ECO:0000256" key="4">
    <source>
        <dbReference type="ARBA" id="ARBA00022431"/>
    </source>
</evidence>
<evidence type="ECO:0000256" key="9">
    <source>
        <dbReference type="ARBA" id="ARBA00022595"/>
    </source>
</evidence>
<evidence type="ECO:0000256" key="2">
    <source>
        <dbReference type="ARBA" id="ARBA00004328"/>
    </source>
</evidence>
<evidence type="ECO:0000256" key="15">
    <source>
        <dbReference type="ARBA" id="ARBA00046863"/>
    </source>
</evidence>
<evidence type="ECO:0000256" key="8">
    <source>
        <dbReference type="ARBA" id="ARBA00022581"/>
    </source>
</evidence>
<evidence type="ECO:0000313" key="16">
    <source>
        <dbReference type="EMBL" id="QGM49343.1"/>
    </source>
</evidence>
<dbReference type="GO" id="GO:0075509">
    <property type="term" value="P:endocytosis involved in viral entry into host cell"/>
    <property type="evidence" value="ECO:0007669"/>
    <property type="project" value="UniProtKB-KW"/>
</dbReference>
<dbReference type="GeneID" id="80536654"/>
<dbReference type="RefSeq" id="YP_010798450.1">
    <property type="nucleotide sequence ID" value="NC_076463.1"/>
</dbReference>
<dbReference type="GO" id="GO:0003677">
    <property type="term" value="F:DNA binding"/>
    <property type="evidence" value="ECO:0007669"/>
    <property type="project" value="UniProtKB-KW"/>
</dbReference>
<evidence type="ECO:0000256" key="14">
    <source>
        <dbReference type="ARBA" id="ARBA00023296"/>
    </source>
</evidence>
<dbReference type="GO" id="GO:0075732">
    <property type="term" value="P:viral penetration into host nucleus"/>
    <property type="evidence" value="ECO:0007669"/>
    <property type="project" value="UniProtKB-KW"/>
</dbReference>
<sequence length="232" mass="27437">MPRYSRRYRRRRPRSHLGYLLRKNPRLLHPRYRYRWRRKNGIFNTRLSRNIQLNVPGTGTQPSWYVDKVRANIGEFLPPTTSIYNPLPFPFMYYRIRKLKVEFFPRSPITATQRGVGSTAIILDGAYRDTVSAAAFDPYINYSSRRVFKTPLKYHSRYFTPKPILGGTEAFQPNNKRNQLWLQLDPQVNLDHNGLGFAIANTENPQIYTIRLTIYVQFRELNLLDPNDILPM</sequence>
<keyword evidence="8" id="KW-0945">Host-virus interaction</keyword>
<comment type="subcellular location">
    <subcellularLocation>
        <location evidence="1">Host nucleus</location>
    </subcellularLocation>
    <subcellularLocation>
        <location evidence="2">Virion</location>
    </subcellularLocation>
</comment>
<evidence type="ECO:0000256" key="13">
    <source>
        <dbReference type="ARBA" id="ARBA00023125"/>
    </source>
</evidence>
<keyword evidence="10" id="KW-1161">Viral attachment to host cell</keyword>
<evidence type="ECO:0000256" key="3">
    <source>
        <dbReference type="ARBA" id="ARBA00010301"/>
    </source>
</evidence>
<evidence type="ECO:0000256" key="12">
    <source>
        <dbReference type="ARBA" id="ARBA00022890"/>
    </source>
</evidence>
<evidence type="ECO:0000256" key="5">
    <source>
        <dbReference type="ARBA" id="ARBA00022524"/>
    </source>
</evidence>
<keyword evidence="6" id="KW-0167">Capsid protein</keyword>
<reference evidence="16 17" key="1">
    <citation type="journal article" name="Sci. Rep.">
        <title>Discovery and comparative genomic analysis of elk circovirus (ElkCV), a novel circovirus species and the first reported from a cervid host.</title>
        <authorList>
            <person name="Fisher M."/>
            <person name="Harrison T.M.R."/>
            <person name="Nebroski M."/>
            <person name="Kruczkiewicz P."/>
            <person name="Rothenburger J.L."/>
            <person name="Ambagala A."/>
            <person name="Macbeth B."/>
            <person name="Lung O."/>
        </authorList>
    </citation>
    <scope>NUCLEOTIDE SEQUENCE [LARGE SCALE GENOMIC DNA]</scope>
    <source>
        <strain evidence="16 17">Banff/2019</strain>
    </source>
</reference>
<proteinExistence type="inferred from homology"/>
<comment type="similarity">
    <text evidence="3">Belongs to the circoviridae capsid protein family.</text>
</comment>
<accession>A0A6G5X274</accession>
<dbReference type="Gene3D" id="2.60.120.950">
    <property type="entry name" value="Circovirus capsid protein"/>
    <property type="match status" value="1"/>
</dbReference>
<dbReference type="GO" id="GO:0019062">
    <property type="term" value="P:virion attachment to host cell"/>
    <property type="evidence" value="ECO:0007669"/>
    <property type="project" value="UniProtKB-KW"/>
</dbReference>
<keyword evidence="5" id="KW-1163">Viral penetration into host nucleus</keyword>
<evidence type="ECO:0000256" key="11">
    <source>
        <dbReference type="ARBA" id="ARBA00022844"/>
    </source>
</evidence>
<dbReference type="GO" id="GO:0019069">
    <property type="term" value="P:viral capsid assembly"/>
    <property type="evidence" value="ECO:0007669"/>
    <property type="project" value="InterPro"/>
</dbReference>
<keyword evidence="17" id="KW-1185">Reference proteome</keyword>
<keyword evidence="4" id="KW-1140">T=1 icosahedral capsid protein</keyword>
<dbReference type="InterPro" id="IPR038652">
    <property type="entry name" value="Circovirus_capsid_sf"/>
</dbReference>